<name>A0ABP4IGC1_9PSEU</name>
<protein>
    <submittedName>
        <fullName evidence="2">Uncharacterized protein</fullName>
    </submittedName>
</protein>
<evidence type="ECO:0000313" key="3">
    <source>
        <dbReference type="Proteomes" id="UP001501414"/>
    </source>
</evidence>
<proteinExistence type="predicted"/>
<sequence length="74" mass="8054">MLAVTGLSPRESPSVRDPREEATAVRDRRTLAPSREAPELRTPAARAPVAGLRTHGRRARSYWPSLPGIAPSAR</sequence>
<feature type="region of interest" description="Disordered" evidence="1">
    <location>
        <begin position="1"/>
        <end position="74"/>
    </location>
</feature>
<comment type="caution">
    <text evidence="2">The sequence shown here is derived from an EMBL/GenBank/DDBJ whole genome shotgun (WGS) entry which is preliminary data.</text>
</comment>
<dbReference type="Proteomes" id="UP001501414">
    <property type="component" value="Unassembled WGS sequence"/>
</dbReference>
<gene>
    <name evidence="2" type="ORF">GCM10009613_21210</name>
</gene>
<accession>A0ABP4IGC1</accession>
<reference evidence="3" key="1">
    <citation type="journal article" date="2019" name="Int. J. Syst. Evol. Microbiol.">
        <title>The Global Catalogue of Microorganisms (GCM) 10K type strain sequencing project: providing services to taxonomists for standard genome sequencing and annotation.</title>
        <authorList>
            <consortium name="The Broad Institute Genomics Platform"/>
            <consortium name="The Broad Institute Genome Sequencing Center for Infectious Disease"/>
            <person name="Wu L."/>
            <person name="Ma J."/>
        </authorList>
    </citation>
    <scope>NUCLEOTIDE SEQUENCE [LARGE SCALE GENOMIC DNA]</scope>
    <source>
        <strain evidence="3">JCM 11896</strain>
    </source>
</reference>
<evidence type="ECO:0000313" key="2">
    <source>
        <dbReference type="EMBL" id="GAA1386743.1"/>
    </source>
</evidence>
<evidence type="ECO:0000256" key="1">
    <source>
        <dbReference type="SAM" id="MobiDB-lite"/>
    </source>
</evidence>
<feature type="compositionally biased region" description="Basic and acidic residues" evidence="1">
    <location>
        <begin position="13"/>
        <end position="30"/>
    </location>
</feature>
<organism evidence="2 3">
    <name type="scientific">Pseudonocardia kongjuensis</name>
    <dbReference type="NCBI Taxonomy" id="102227"/>
    <lineage>
        <taxon>Bacteria</taxon>
        <taxon>Bacillati</taxon>
        <taxon>Actinomycetota</taxon>
        <taxon>Actinomycetes</taxon>
        <taxon>Pseudonocardiales</taxon>
        <taxon>Pseudonocardiaceae</taxon>
        <taxon>Pseudonocardia</taxon>
    </lineage>
</organism>
<keyword evidence="3" id="KW-1185">Reference proteome</keyword>
<dbReference type="EMBL" id="BAAAJK010000007">
    <property type="protein sequence ID" value="GAA1386743.1"/>
    <property type="molecule type" value="Genomic_DNA"/>
</dbReference>